<name>A0A090EFI6_MESPL</name>
<dbReference type="Proteomes" id="UP000045285">
    <property type="component" value="Unassembled WGS sequence"/>
</dbReference>
<dbReference type="EMBL" id="CCMZ01000056">
    <property type="protein sequence ID" value="CDX26706.1"/>
    <property type="molecule type" value="Genomic_DNA"/>
</dbReference>
<organism evidence="1 2">
    <name type="scientific">Mesorhizobium plurifarium</name>
    <dbReference type="NCBI Taxonomy" id="69974"/>
    <lineage>
        <taxon>Bacteria</taxon>
        <taxon>Pseudomonadati</taxon>
        <taxon>Pseudomonadota</taxon>
        <taxon>Alphaproteobacteria</taxon>
        <taxon>Hyphomicrobiales</taxon>
        <taxon>Phyllobacteriaceae</taxon>
        <taxon>Mesorhizobium</taxon>
    </lineage>
</organism>
<sequence length="283" mass="31624">MVARVTVYHIPNHKRSMLMGMAMAKGIAAVGDQPRFVPYTDFQEPAGDAAVFYGFDDRLQEIFSAYRAAGRPVVYIDMGYWGRLEGGKWSGYHKISVNARHPTEYFQRVKHDDSRVSRFRLTIAPFRGGRTIIVAGTSGKGAAVDGFYPQEWETNAINTLRKHTDREIIYRPKPSWTAATPIPGSTFCQTRVDIGEWLKDCHAVVTHHSNAAIDGLLAGVPAFCLEGVAAPMALADLEKIESPRWPNGRQQWINDISYCQWTPAEMEAGLAWRHLKDEGLVSA</sequence>
<accession>A0A090EFI6</accession>
<evidence type="ECO:0000313" key="1">
    <source>
        <dbReference type="EMBL" id="CDX26706.1"/>
    </source>
</evidence>
<gene>
    <name evidence="1" type="ORF">MPL3356_60506</name>
</gene>
<reference evidence="2" key="1">
    <citation type="submission" date="2014-08" db="EMBL/GenBank/DDBJ databases">
        <authorList>
            <person name="Moulin L."/>
        </authorList>
    </citation>
    <scope>NUCLEOTIDE SEQUENCE [LARGE SCALE GENOMIC DNA]</scope>
</reference>
<protein>
    <submittedName>
        <fullName evidence="1">Uncharacterized protein</fullName>
    </submittedName>
</protein>
<dbReference type="AlphaFoldDB" id="A0A090EFI6"/>
<keyword evidence="2" id="KW-1185">Reference proteome</keyword>
<proteinExistence type="predicted"/>
<evidence type="ECO:0000313" key="2">
    <source>
        <dbReference type="Proteomes" id="UP000045285"/>
    </source>
</evidence>